<dbReference type="Gene3D" id="3.90.320.10">
    <property type="match status" value="1"/>
</dbReference>
<feature type="domain" description="Mutator-like transposase" evidence="2">
    <location>
        <begin position="136"/>
        <end position="493"/>
    </location>
</feature>
<evidence type="ECO:0000259" key="2">
    <source>
        <dbReference type="Pfam" id="PF20700"/>
    </source>
</evidence>
<evidence type="ECO:0000259" key="1">
    <source>
        <dbReference type="Pfam" id="PF09588"/>
    </source>
</evidence>
<dbReference type="InterPro" id="IPR011604">
    <property type="entry name" value="PDDEXK-like_dom_sf"/>
</dbReference>
<dbReference type="GeneID" id="100575276"/>
<dbReference type="CDD" id="cd22343">
    <property type="entry name" value="PDDEXK_lambda_exonuclease-like"/>
    <property type="match status" value="1"/>
</dbReference>
<dbReference type="InterPro" id="IPR011335">
    <property type="entry name" value="Restrct_endonuc-II-like"/>
</dbReference>
<accession>A0A8R2NXI1</accession>
<evidence type="ECO:0000313" key="4">
    <source>
        <dbReference type="Proteomes" id="UP000007819"/>
    </source>
</evidence>
<dbReference type="KEGG" id="api:100575276"/>
<dbReference type="Pfam" id="PF20700">
    <property type="entry name" value="Mutator"/>
    <property type="match status" value="1"/>
</dbReference>
<evidence type="ECO:0000313" key="3">
    <source>
        <dbReference type="EnsemblMetazoa" id="XP_029348143.1"/>
    </source>
</evidence>
<dbReference type="PANTHER" id="PTHR46609">
    <property type="entry name" value="EXONUCLEASE, PHAGE-TYPE/RECB, C-TERMINAL DOMAIN-CONTAINING PROTEIN"/>
    <property type="match status" value="1"/>
</dbReference>
<dbReference type="SUPFAM" id="SSF52980">
    <property type="entry name" value="Restriction endonuclease-like"/>
    <property type="match status" value="1"/>
</dbReference>
<dbReference type="RefSeq" id="XP_029348143.1">
    <property type="nucleotide sequence ID" value="XM_029492283.1"/>
</dbReference>
<reference evidence="4" key="1">
    <citation type="submission" date="2010-06" db="EMBL/GenBank/DDBJ databases">
        <authorList>
            <person name="Jiang H."/>
            <person name="Abraham K."/>
            <person name="Ali S."/>
            <person name="Alsbrooks S.L."/>
            <person name="Anim B.N."/>
            <person name="Anosike U.S."/>
            <person name="Attaway T."/>
            <person name="Bandaranaike D.P."/>
            <person name="Battles P.K."/>
            <person name="Bell S.N."/>
            <person name="Bell A.V."/>
            <person name="Beltran B."/>
            <person name="Bickham C."/>
            <person name="Bustamante Y."/>
            <person name="Caleb T."/>
            <person name="Canada A."/>
            <person name="Cardenas V."/>
            <person name="Carter K."/>
            <person name="Chacko J."/>
            <person name="Chandrabose M.N."/>
            <person name="Chavez D."/>
            <person name="Chavez A."/>
            <person name="Chen L."/>
            <person name="Chu H.-S."/>
            <person name="Claassen K.J."/>
            <person name="Cockrell R."/>
            <person name="Collins M."/>
            <person name="Cooper J.A."/>
            <person name="Cree A."/>
            <person name="Curry S.M."/>
            <person name="Da Y."/>
            <person name="Dao M.D."/>
            <person name="Das B."/>
            <person name="Davila M.-L."/>
            <person name="Davy-Carroll L."/>
            <person name="Denson S."/>
            <person name="Dinh H."/>
            <person name="Ebong V.E."/>
            <person name="Edwards J.R."/>
            <person name="Egan A."/>
            <person name="El-Daye J."/>
            <person name="Escobedo L."/>
            <person name="Fernandez S."/>
            <person name="Fernando P.R."/>
            <person name="Flagg N."/>
            <person name="Forbes L.D."/>
            <person name="Fowler R.G."/>
            <person name="Fu Q."/>
            <person name="Gabisi R.A."/>
            <person name="Ganer J."/>
            <person name="Garbino Pronczuk A."/>
            <person name="Garcia R.M."/>
            <person name="Garner T."/>
            <person name="Garrett T.E."/>
            <person name="Gonzalez D.A."/>
            <person name="Hamid H."/>
            <person name="Hawkins E.S."/>
            <person name="Hirani K."/>
            <person name="Hogues M.E."/>
            <person name="Hollins B."/>
            <person name="Hsiao C.-H."/>
            <person name="Jabil R."/>
            <person name="James M.L."/>
            <person name="Jhangiani S.N."/>
            <person name="Johnson B."/>
            <person name="Johnson Q."/>
            <person name="Joshi V."/>
            <person name="Kalu J.B."/>
            <person name="Kam C."/>
            <person name="Kashfia A."/>
            <person name="Keebler J."/>
            <person name="Kisamo H."/>
            <person name="Kovar C.L."/>
            <person name="Lago L.A."/>
            <person name="Lai C.-Y."/>
            <person name="Laidlaw J."/>
            <person name="Lara F."/>
            <person name="Le T.-K."/>
            <person name="Lee S.L."/>
            <person name="Legall F.H."/>
            <person name="Lemon S.J."/>
            <person name="Lewis L.R."/>
            <person name="Li B."/>
            <person name="Liu Y."/>
            <person name="Liu Y.-S."/>
            <person name="Lopez J."/>
            <person name="Lozado R.J."/>
            <person name="Lu J."/>
            <person name="Madu R.C."/>
            <person name="Maheshwari M."/>
            <person name="Maheshwari R."/>
            <person name="Malloy K."/>
            <person name="Martinez E."/>
            <person name="Mathew T."/>
            <person name="Mercado I.C."/>
            <person name="Mercado C."/>
            <person name="Meyer B."/>
            <person name="Montgomery K."/>
            <person name="Morgan M.B."/>
            <person name="Munidasa M."/>
            <person name="Nazareth L.V."/>
            <person name="Nelson J."/>
            <person name="Ng B.M."/>
            <person name="Nguyen N.B."/>
            <person name="Nguyen P.Q."/>
            <person name="Nguyen T."/>
            <person name="Obregon M."/>
            <person name="Okwuonu G.O."/>
            <person name="Onwere C.G."/>
            <person name="Orozco G."/>
            <person name="Parra A."/>
            <person name="Patel S."/>
            <person name="Patil S."/>
            <person name="Perez A."/>
            <person name="Perez Y."/>
            <person name="Pham C."/>
            <person name="Primus E.L."/>
            <person name="Pu L.-L."/>
            <person name="Puazo M."/>
            <person name="Qin X."/>
            <person name="Quiroz J.B."/>
            <person name="Reese J."/>
            <person name="Richards S."/>
            <person name="Rives C.M."/>
            <person name="Robberts R."/>
            <person name="Ruiz S.J."/>
            <person name="Ruiz M.J."/>
            <person name="Santibanez J."/>
            <person name="Schneider B.W."/>
            <person name="Sisson I."/>
            <person name="Smith M."/>
            <person name="Sodergren E."/>
            <person name="Song X.-Z."/>
            <person name="Song B.B."/>
            <person name="Summersgill H."/>
            <person name="Thelus R."/>
            <person name="Thornton R.D."/>
            <person name="Trejos Z.Y."/>
            <person name="Usmani K."/>
            <person name="Vattathil S."/>
            <person name="Villasana D."/>
            <person name="Walker D.L."/>
            <person name="Wang S."/>
            <person name="Wang K."/>
            <person name="White C.S."/>
            <person name="Williams A.C."/>
            <person name="Williamson J."/>
            <person name="Wilson K."/>
            <person name="Woghiren I.O."/>
            <person name="Woodworth J.R."/>
            <person name="Worley K.C."/>
            <person name="Wright R.A."/>
            <person name="Wu W."/>
            <person name="Young L."/>
            <person name="Zhang L."/>
            <person name="Zhang J."/>
            <person name="Zhu Y."/>
            <person name="Muzny D.M."/>
            <person name="Weinstock G."/>
            <person name="Gibbs R.A."/>
        </authorList>
    </citation>
    <scope>NUCLEOTIDE SEQUENCE [LARGE SCALE GENOMIC DNA]</scope>
    <source>
        <strain evidence="4">LSR1</strain>
    </source>
</reference>
<proteinExistence type="predicted"/>
<feature type="domain" description="YqaJ viral recombinase" evidence="1">
    <location>
        <begin position="686"/>
        <end position="832"/>
    </location>
</feature>
<keyword evidence="4" id="KW-1185">Reference proteome</keyword>
<reference evidence="3" key="2">
    <citation type="submission" date="2022-06" db="UniProtKB">
        <authorList>
            <consortium name="EnsemblMetazoa"/>
        </authorList>
    </citation>
    <scope>IDENTIFICATION</scope>
</reference>
<dbReference type="InterPro" id="IPR019080">
    <property type="entry name" value="YqaJ_viral_recombinase"/>
</dbReference>
<dbReference type="EnsemblMetazoa" id="XM_029492283.1">
    <property type="protein sequence ID" value="XP_029348143.1"/>
    <property type="gene ID" value="LOC100575276"/>
</dbReference>
<dbReference type="Proteomes" id="UP000007819">
    <property type="component" value="Unassembled WGS sequence"/>
</dbReference>
<name>A0A8R2NXI1_ACYPI</name>
<dbReference type="InterPro" id="IPR049012">
    <property type="entry name" value="Mutator_transp_dom"/>
</dbReference>
<dbReference type="GO" id="GO:0006281">
    <property type="term" value="P:DNA repair"/>
    <property type="evidence" value="ECO:0007669"/>
    <property type="project" value="UniProtKB-ARBA"/>
</dbReference>
<dbReference type="AlphaFoldDB" id="A0A8R2NXI1"/>
<dbReference type="PANTHER" id="PTHR46609:SF8">
    <property type="entry name" value="YQAJ VIRAL RECOMBINASE DOMAIN-CONTAINING PROTEIN"/>
    <property type="match status" value="1"/>
</dbReference>
<dbReference type="OrthoDB" id="10069847at2759"/>
<dbReference type="InterPro" id="IPR051703">
    <property type="entry name" value="NF-kappa-B_Signaling_Reg"/>
</dbReference>
<sequence length="915" mass="104904">METSNDSIESNAVILELDVPSNSIDILDKCISPIQSVTENNFMMTDLTNIDHSTIENHVIETSNDSIESNAVILELDVPSNSIDILDKCISPIQSVTENNFMMTDLTNIDHSTIENHVIETSNDSIESDLTIHFKGRRIVDMSHVFYQIQNSKQHTPGLGCSFMDVDFISESTKGFECSWKFQCRMCNMKTVITSEKRDPEIIPINKAVVNGTIAIGIGFTQLAELTASIDIPCMTAKIYLKYNTIVGADIKSSAWDEMRLAGMEEKRLALELGDIDEDGTPMCPVIADGQWSKRSYKTKYDALSGAATIIGYRTKKILFVGIRNRYCVICERAKVLDKSPNTHECFLNWSKGATSIEADAIIEGFLSSISIHGLKYNKLIGDGDSSVTKKLNEVMPYGPMLLVEKIECRNHILRNYGQKLMGLTKKTDYPCYLRKFISRNILRFRTAVTKAINHRKNLDDTMQEKIEGLRNDILNGPYHIFGHHLKCESYFCSGPKLNENDLVSEINKCGLMNDVKFVLRRVADNSKSLILDVDNNYCEQLNSIINKHIAGKRINFTQKQSYNIRIQAAIVSFNSKGNFIRTMHKKITNKSPGSIAKKFLKYTSDKRRNLKMRRSLFKSSGKYFKKKSSQGPDEFYGLAEPLLDILPDTVIKKKKEDFILSLTMTETARHILERETMQQANSQRWFVERRNRLTASNFGRICKMRPQTSCKSTVYDILYSSPTSSSLNYGKQTEETALKCLEFKISSKVQKCGLFIDKFIPYLAATPDGLIGSNSITEIKCPYSVKDSDTLEQALQEKKLPYISEKNGVYQLRKDHHYYFQIQGQMHITERHKCYFFIYTPEWTHLEIIHYDDVFWSKTMEKKLKLFYEECLLREIIDPQYYKRLMKSDIYEPAHIKENIDNHKKMKINKLGNK</sequence>
<evidence type="ECO:0008006" key="5">
    <source>
        <dbReference type="Google" id="ProtNLM"/>
    </source>
</evidence>
<organism evidence="3 4">
    <name type="scientific">Acyrthosiphon pisum</name>
    <name type="common">Pea aphid</name>
    <dbReference type="NCBI Taxonomy" id="7029"/>
    <lineage>
        <taxon>Eukaryota</taxon>
        <taxon>Metazoa</taxon>
        <taxon>Ecdysozoa</taxon>
        <taxon>Arthropoda</taxon>
        <taxon>Hexapoda</taxon>
        <taxon>Insecta</taxon>
        <taxon>Pterygota</taxon>
        <taxon>Neoptera</taxon>
        <taxon>Paraneoptera</taxon>
        <taxon>Hemiptera</taxon>
        <taxon>Sternorrhyncha</taxon>
        <taxon>Aphidomorpha</taxon>
        <taxon>Aphidoidea</taxon>
        <taxon>Aphididae</taxon>
        <taxon>Macrosiphini</taxon>
        <taxon>Acyrthosiphon</taxon>
    </lineage>
</organism>
<protein>
    <recommendedName>
        <fullName evidence="5">YqaJ viral recombinase domain-containing protein</fullName>
    </recommendedName>
</protein>
<dbReference type="Pfam" id="PF09588">
    <property type="entry name" value="YqaJ"/>
    <property type="match status" value="1"/>
</dbReference>